<accession>A0A6N9T699</accession>
<dbReference type="Proteomes" id="UP000469011">
    <property type="component" value="Unassembled WGS sequence"/>
</dbReference>
<comment type="caution">
    <text evidence="2">The sequence shown here is derived from an EMBL/GenBank/DDBJ whole genome shotgun (WGS) entry which is preliminary data.</text>
</comment>
<proteinExistence type="predicted"/>
<reference evidence="2 3" key="1">
    <citation type="submission" date="2020-01" db="EMBL/GenBank/DDBJ databases">
        <title>Jiella pacifica sp. nov.</title>
        <authorList>
            <person name="Xue Z."/>
            <person name="Zhu S."/>
            <person name="Chen J."/>
            <person name="Yang J."/>
        </authorList>
    </citation>
    <scope>NUCLEOTIDE SEQUENCE [LARGE SCALE GENOMIC DNA]</scope>
    <source>
        <strain evidence="2 3">40Bstr34</strain>
    </source>
</reference>
<keyword evidence="3" id="KW-1185">Reference proteome</keyword>
<protein>
    <submittedName>
        <fullName evidence="2">DUF411 domain-containing protein</fullName>
    </submittedName>
</protein>
<feature type="signal peptide" evidence="1">
    <location>
        <begin position="1"/>
        <end position="29"/>
    </location>
</feature>
<gene>
    <name evidence="2" type="ORF">GTK09_21035</name>
</gene>
<evidence type="ECO:0000313" key="2">
    <source>
        <dbReference type="EMBL" id="NDW06903.1"/>
    </source>
</evidence>
<evidence type="ECO:0000313" key="3">
    <source>
        <dbReference type="Proteomes" id="UP000469011"/>
    </source>
</evidence>
<dbReference type="Pfam" id="PF04214">
    <property type="entry name" value="DUF411"/>
    <property type="match status" value="1"/>
</dbReference>
<keyword evidence="1" id="KW-0732">Signal</keyword>
<feature type="chain" id="PRO_5026950657" evidence="1">
    <location>
        <begin position="30"/>
        <end position="154"/>
    </location>
</feature>
<evidence type="ECO:0000256" key="1">
    <source>
        <dbReference type="SAM" id="SignalP"/>
    </source>
</evidence>
<organism evidence="2 3">
    <name type="scientific">Jiella pacifica</name>
    <dbReference type="NCBI Taxonomy" id="2696469"/>
    <lineage>
        <taxon>Bacteria</taxon>
        <taxon>Pseudomonadati</taxon>
        <taxon>Pseudomonadota</taxon>
        <taxon>Alphaproteobacteria</taxon>
        <taxon>Hyphomicrobiales</taxon>
        <taxon>Aurantimonadaceae</taxon>
        <taxon>Jiella</taxon>
    </lineage>
</organism>
<dbReference type="RefSeq" id="WP_163465352.1">
    <property type="nucleotide sequence ID" value="NZ_JAAAMG010000021.1"/>
</dbReference>
<sequence length="154" mass="16066">MQNRTTARMRSACAGAIVALALATFHAEAGEPVTVYASPDCGCCAAWARHVEDAGFDVTVEHLAMAELQGKKRTAGIPPHQASCHTALVGGYAIEGHVPAAEIAKLLDERPQAVGLTVPGMPADAPGMGTGREPYDVLLLRPDGSTEIFASYPK</sequence>
<dbReference type="EMBL" id="JAAAMG010000021">
    <property type="protein sequence ID" value="NDW06903.1"/>
    <property type="molecule type" value="Genomic_DNA"/>
</dbReference>
<name>A0A6N9T699_9HYPH</name>
<dbReference type="AlphaFoldDB" id="A0A6N9T699"/>
<dbReference type="InterPro" id="IPR007332">
    <property type="entry name" value="DUF411"/>
</dbReference>